<dbReference type="InterPro" id="IPR036440">
    <property type="entry name" value="Peptidase_C15-like_sf"/>
</dbReference>
<dbReference type="GeneID" id="25738725"/>
<dbReference type="InterPro" id="IPR016125">
    <property type="entry name" value="Peptidase_C15-like"/>
</dbReference>
<evidence type="ECO:0000313" key="7">
    <source>
        <dbReference type="Proteomes" id="UP000054498"/>
    </source>
</evidence>
<evidence type="ECO:0000313" key="6">
    <source>
        <dbReference type="EMBL" id="KIZ02113.1"/>
    </source>
</evidence>
<feature type="compositionally biased region" description="Low complexity" evidence="5">
    <location>
        <begin position="379"/>
        <end position="390"/>
    </location>
</feature>
<evidence type="ECO:0000256" key="1">
    <source>
        <dbReference type="ARBA" id="ARBA00006641"/>
    </source>
</evidence>
<keyword evidence="4" id="KW-0788">Thiol protease</keyword>
<name>A0A0D2JT52_9CHLO</name>
<evidence type="ECO:0000256" key="4">
    <source>
        <dbReference type="ARBA" id="ARBA00022807"/>
    </source>
</evidence>
<keyword evidence="2" id="KW-0645">Protease</keyword>
<comment type="similarity">
    <text evidence="1">Belongs to the peptidase C15 family.</text>
</comment>
<dbReference type="SUPFAM" id="SSF53182">
    <property type="entry name" value="Pyrrolidone carboxyl peptidase (pyroglutamate aminopeptidase)"/>
    <property type="match status" value="1"/>
</dbReference>
<evidence type="ECO:0000256" key="3">
    <source>
        <dbReference type="ARBA" id="ARBA00022801"/>
    </source>
</evidence>
<dbReference type="GO" id="GO:0008234">
    <property type="term" value="F:cysteine-type peptidase activity"/>
    <property type="evidence" value="ECO:0007669"/>
    <property type="project" value="UniProtKB-KW"/>
</dbReference>
<dbReference type="AlphaFoldDB" id="A0A0D2JT52"/>
<evidence type="ECO:0000256" key="2">
    <source>
        <dbReference type="ARBA" id="ARBA00022670"/>
    </source>
</evidence>
<sequence length="417" mass="44037">MDVQVVATGFGSFNGVAANPTQRIVGWLQQRYCVGSGDSAAHPAARSLRHGRIHSCTILKVSARAVNAYLIQQLEELKQRGLAACASSRGPEAACSQPTVVLLLHFGVDVQRPWFNLETRAINNATFRSPDEDGWRPNACPITPVPGMPLESSVGTDLDLQRLHRHLRGRGHDVQLSGDPGKFVCNWTYYNSLALCREAMAVAALAAAAAAAPAAAADVVMSPASDSGRASSCSTTLCGRSSSTCSSASSIGGGDGSCSDAANDAHGGAGAAASPQRQALLTQRHRYSSSKRRAGGGSGLAVHSLFVHVPAFDSISEAKQQRFAVDLIESLCDQLHHMYWGGGGGSGGNSDSGLPRHARYHRQQQSGRGHGLSRGNSWQSPQQQQPQRHQPLPPLSPQQQYQQQAGLEPTLAGPMLS</sequence>
<gene>
    <name evidence="6" type="ORF">MNEG_5848</name>
</gene>
<dbReference type="GO" id="GO:0006508">
    <property type="term" value="P:proteolysis"/>
    <property type="evidence" value="ECO:0007669"/>
    <property type="project" value="UniProtKB-KW"/>
</dbReference>
<dbReference type="KEGG" id="mng:MNEG_5848"/>
<dbReference type="PANTHER" id="PTHR23402:SF1">
    <property type="entry name" value="PYROGLUTAMYL-PEPTIDASE I"/>
    <property type="match status" value="1"/>
</dbReference>
<accession>A0A0D2JT52</accession>
<keyword evidence="7" id="KW-1185">Reference proteome</keyword>
<keyword evidence="3" id="KW-0378">Hydrolase</keyword>
<dbReference type="OrthoDB" id="407146at2759"/>
<proteinExistence type="inferred from homology"/>
<dbReference type="PANTHER" id="PTHR23402">
    <property type="entry name" value="PROTEASE FAMILY C15 PYROGLUTAMYL-PEPTIDASE I-RELATED"/>
    <property type="match status" value="1"/>
</dbReference>
<evidence type="ECO:0000256" key="5">
    <source>
        <dbReference type="SAM" id="MobiDB-lite"/>
    </source>
</evidence>
<feature type="region of interest" description="Disordered" evidence="5">
    <location>
        <begin position="265"/>
        <end position="297"/>
    </location>
</feature>
<feature type="region of interest" description="Disordered" evidence="5">
    <location>
        <begin position="343"/>
        <end position="417"/>
    </location>
</feature>
<organism evidence="6 7">
    <name type="scientific">Monoraphidium neglectum</name>
    <dbReference type="NCBI Taxonomy" id="145388"/>
    <lineage>
        <taxon>Eukaryota</taxon>
        <taxon>Viridiplantae</taxon>
        <taxon>Chlorophyta</taxon>
        <taxon>core chlorophytes</taxon>
        <taxon>Chlorophyceae</taxon>
        <taxon>CS clade</taxon>
        <taxon>Sphaeropleales</taxon>
        <taxon>Selenastraceae</taxon>
        <taxon>Monoraphidium</taxon>
    </lineage>
</organism>
<feature type="compositionally biased region" description="Basic residues" evidence="5">
    <location>
        <begin position="283"/>
        <end position="294"/>
    </location>
</feature>
<dbReference type="Proteomes" id="UP000054498">
    <property type="component" value="Unassembled WGS sequence"/>
</dbReference>
<reference evidence="6 7" key="1">
    <citation type="journal article" date="2013" name="BMC Genomics">
        <title>Reconstruction of the lipid metabolism for the microalga Monoraphidium neglectum from its genome sequence reveals characteristics suitable for biofuel production.</title>
        <authorList>
            <person name="Bogen C."/>
            <person name="Al-Dilaimi A."/>
            <person name="Albersmeier A."/>
            <person name="Wichmann J."/>
            <person name="Grundmann M."/>
            <person name="Rupp O."/>
            <person name="Lauersen K.J."/>
            <person name="Blifernez-Klassen O."/>
            <person name="Kalinowski J."/>
            <person name="Goesmann A."/>
            <person name="Mussgnug J.H."/>
            <person name="Kruse O."/>
        </authorList>
    </citation>
    <scope>NUCLEOTIDE SEQUENCE [LARGE SCALE GENOMIC DNA]</scope>
    <source>
        <strain evidence="6 7">SAG 48.87</strain>
    </source>
</reference>
<dbReference type="EMBL" id="KK101119">
    <property type="protein sequence ID" value="KIZ02113.1"/>
    <property type="molecule type" value="Genomic_DNA"/>
</dbReference>
<evidence type="ECO:0008006" key="8">
    <source>
        <dbReference type="Google" id="ProtNLM"/>
    </source>
</evidence>
<dbReference type="Gene3D" id="3.40.630.20">
    <property type="entry name" value="Peptidase C15, pyroglutamyl peptidase I-like"/>
    <property type="match status" value="1"/>
</dbReference>
<dbReference type="RefSeq" id="XP_013901132.1">
    <property type="nucleotide sequence ID" value="XM_014045678.1"/>
</dbReference>
<protein>
    <recommendedName>
        <fullName evidence="8">Pyroglutamyl-peptidase I</fullName>
    </recommendedName>
</protein>